<dbReference type="GO" id="GO:0016020">
    <property type="term" value="C:membrane"/>
    <property type="evidence" value="ECO:0007669"/>
    <property type="project" value="UniProtKB-SubCell"/>
</dbReference>
<dbReference type="PANTHER" id="PTHR23500:SF44">
    <property type="entry name" value="SUGAR TRANSPORT PROTEIN 5"/>
    <property type="match status" value="1"/>
</dbReference>
<evidence type="ECO:0000256" key="1">
    <source>
        <dbReference type="ARBA" id="ARBA00004141"/>
    </source>
</evidence>
<dbReference type="PRINTS" id="PR00171">
    <property type="entry name" value="SUGRTRNSPORT"/>
</dbReference>
<dbReference type="InterPro" id="IPR008972">
    <property type="entry name" value="Cupredoxin"/>
</dbReference>
<dbReference type="PANTHER" id="PTHR23500">
    <property type="entry name" value="SOLUTE CARRIER FAMILY 2, FACILITATED GLUCOSE TRANSPORTER"/>
    <property type="match status" value="1"/>
</dbReference>
<feature type="transmembrane region" description="Helical" evidence="10">
    <location>
        <begin position="39"/>
        <end position="63"/>
    </location>
</feature>
<evidence type="ECO:0000313" key="13">
    <source>
        <dbReference type="Proteomes" id="UP000823749"/>
    </source>
</evidence>
<keyword evidence="3" id="KW-0813">Transport</keyword>
<dbReference type="PROSITE" id="PS00216">
    <property type="entry name" value="SUGAR_TRANSPORT_1"/>
    <property type="match status" value="1"/>
</dbReference>
<name>A0AAV6JV44_9ERIC</name>
<keyword evidence="5 10" id="KW-0812">Transmembrane</keyword>
<comment type="similarity">
    <text evidence="9">Belongs to the major facilitator superfamily. Phosphate:H(+) symporter (TC 2.A.1.9) family.</text>
</comment>
<dbReference type="InterPro" id="IPR045262">
    <property type="entry name" value="STP/PLT_plant"/>
</dbReference>
<feature type="transmembrane region" description="Helical" evidence="10">
    <location>
        <begin position="75"/>
        <end position="97"/>
    </location>
</feature>
<dbReference type="GO" id="GO:0015144">
    <property type="term" value="F:carbohydrate transmembrane transporter activity"/>
    <property type="evidence" value="ECO:0007669"/>
    <property type="project" value="InterPro"/>
</dbReference>
<dbReference type="AlphaFoldDB" id="A0AAV6JV44"/>
<keyword evidence="4" id="KW-0762">Sugar transport</keyword>
<feature type="transmembrane region" description="Helical" evidence="10">
    <location>
        <begin position="212"/>
        <end position="232"/>
    </location>
</feature>
<dbReference type="InterPro" id="IPR036259">
    <property type="entry name" value="MFS_trans_sf"/>
</dbReference>
<feature type="transmembrane region" description="Helical" evidence="10">
    <location>
        <begin position="158"/>
        <end position="180"/>
    </location>
</feature>
<evidence type="ECO:0000256" key="5">
    <source>
        <dbReference type="ARBA" id="ARBA00022692"/>
    </source>
</evidence>
<proteinExistence type="inferred from homology"/>
<keyword evidence="8 10" id="KW-0472">Membrane</keyword>
<gene>
    <name evidence="12" type="ORF">RHGRI_016696</name>
</gene>
<dbReference type="InterPro" id="IPR005828">
    <property type="entry name" value="MFS_sugar_transport-like"/>
</dbReference>
<evidence type="ECO:0000256" key="3">
    <source>
        <dbReference type="ARBA" id="ARBA00022448"/>
    </source>
</evidence>
<evidence type="ECO:0000256" key="9">
    <source>
        <dbReference type="ARBA" id="ARBA00044504"/>
    </source>
</evidence>
<protein>
    <recommendedName>
        <fullName evidence="11">Major facilitator superfamily (MFS) profile domain-containing protein</fullName>
    </recommendedName>
</protein>
<dbReference type="SUPFAM" id="SSF103473">
    <property type="entry name" value="MFS general substrate transporter"/>
    <property type="match status" value="1"/>
</dbReference>
<feature type="domain" description="Major facilitator superfamily (MFS) profile" evidence="11">
    <location>
        <begin position="1"/>
        <end position="246"/>
    </location>
</feature>
<sequence length="401" mass="44396">MGTDIEPELSDLIRSSEIAKAVNQEPFATILERQYRPHLVMAIAIPFFQQTTGIKIFAFYAPILFQSVGFGHDSAFLAAIVVGLVEMGSILASSTVVDRFGRRFLFLVGGILMFICQVCLYMRIPVLNAVEVSVACVLAAVMGVSGTNHIFKGYGILVLILMCLYVAGFGCSWGTLTWLIPSEIFPMKIRTTGQSISIAINFATTSVLSQTFLTMLCHFKFATFLFYAGWILNVVSLKSWMEGLAEEFGNKFSDILGTISQIFWAIWKQRNEWIFSQQKPNAVRTIKQAFQVHGDFLAAACSQKNRLAQSTAQINGALHYTVNNVSYLTPATPLKLADYSLNGSGVYQIDEFPVNFSNPVGVNGTFVVTGIHRGWLEIVFRNGLDVMDSWHLDGFGFYVVG</sequence>
<dbReference type="Gene3D" id="1.20.1250.20">
    <property type="entry name" value="MFS general substrate transporter like domains"/>
    <property type="match status" value="1"/>
</dbReference>
<organism evidence="12 13">
    <name type="scientific">Rhododendron griersonianum</name>
    <dbReference type="NCBI Taxonomy" id="479676"/>
    <lineage>
        <taxon>Eukaryota</taxon>
        <taxon>Viridiplantae</taxon>
        <taxon>Streptophyta</taxon>
        <taxon>Embryophyta</taxon>
        <taxon>Tracheophyta</taxon>
        <taxon>Spermatophyta</taxon>
        <taxon>Magnoliopsida</taxon>
        <taxon>eudicotyledons</taxon>
        <taxon>Gunneridae</taxon>
        <taxon>Pentapetalae</taxon>
        <taxon>asterids</taxon>
        <taxon>Ericales</taxon>
        <taxon>Ericaceae</taxon>
        <taxon>Ericoideae</taxon>
        <taxon>Rhodoreae</taxon>
        <taxon>Rhododendron</taxon>
    </lineage>
</organism>
<evidence type="ECO:0000256" key="2">
    <source>
        <dbReference type="ARBA" id="ARBA00010992"/>
    </source>
</evidence>
<dbReference type="InterPro" id="IPR005829">
    <property type="entry name" value="Sugar_transporter_CS"/>
</dbReference>
<dbReference type="SUPFAM" id="SSF49503">
    <property type="entry name" value="Cupredoxins"/>
    <property type="match status" value="1"/>
</dbReference>
<dbReference type="GO" id="GO:0015293">
    <property type="term" value="F:symporter activity"/>
    <property type="evidence" value="ECO:0007669"/>
    <property type="project" value="UniProtKB-KW"/>
</dbReference>
<comment type="caution">
    <text evidence="12">The sequence shown here is derived from an EMBL/GenBank/DDBJ whole genome shotgun (WGS) entry which is preliminary data.</text>
</comment>
<evidence type="ECO:0000256" key="8">
    <source>
        <dbReference type="ARBA" id="ARBA00023136"/>
    </source>
</evidence>
<evidence type="ECO:0000256" key="6">
    <source>
        <dbReference type="ARBA" id="ARBA00022847"/>
    </source>
</evidence>
<feature type="transmembrane region" description="Helical" evidence="10">
    <location>
        <begin position="104"/>
        <end position="124"/>
    </location>
</feature>
<dbReference type="Proteomes" id="UP000823749">
    <property type="component" value="Chromosome 6"/>
</dbReference>
<comment type="similarity">
    <text evidence="2">Belongs to the major facilitator superfamily. Sugar transporter (TC 2.A.1.1) family.</text>
</comment>
<keyword evidence="7 10" id="KW-1133">Transmembrane helix</keyword>
<dbReference type="EMBL" id="JACTNZ010000006">
    <property type="protein sequence ID" value="KAG5544025.1"/>
    <property type="molecule type" value="Genomic_DNA"/>
</dbReference>
<dbReference type="InterPro" id="IPR020846">
    <property type="entry name" value="MFS_dom"/>
</dbReference>
<evidence type="ECO:0000256" key="4">
    <source>
        <dbReference type="ARBA" id="ARBA00022597"/>
    </source>
</evidence>
<evidence type="ECO:0000256" key="10">
    <source>
        <dbReference type="SAM" id="Phobius"/>
    </source>
</evidence>
<keyword evidence="13" id="KW-1185">Reference proteome</keyword>
<dbReference type="Pfam" id="PF00083">
    <property type="entry name" value="Sugar_tr"/>
    <property type="match status" value="1"/>
</dbReference>
<evidence type="ECO:0000256" key="7">
    <source>
        <dbReference type="ARBA" id="ARBA00022989"/>
    </source>
</evidence>
<accession>A0AAV6JV44</accession>
<evidence type="ECO:0000313" key="12">
    <source>
        <dbReference type="EMBL" id="KAG5544025.1"/>
    </source>
</evidence>
<dbReference type="Gene3D" id="2.60.40.420">
    <property type="entry name" value="Cupredoxins - blue copper proteins"/>
    <property type="match status" value="1"/>
</dbReference>
<feature type="transmembrane region" description="Helical" evidence="10">
    <location>
        <begin position="130"/>
        <end position="151"/>
    </location>
</feature>
<dbReference type="InterPro" id="IPR003663">
    <property type="entry name" value="Sugar/inositol_transpt"/>
</dbReference>
<keyword evidence="6" id="KW-0769">Symport</keyword>
<evidence type="ECO:0000259" key="11">
    <source>
        <dbReference type="PROSITE" id="PS50850"/>
    </source>
</evidence>
<dbReference type="PROSITE" id="PS50850">
    <property type="entry name" value="MFS"/>
    <property type="match status" value="1"/>
</dbReference>
<comment type="subcellular location">
    <subcellularLocation>
        <location evidence="1">Membrane</location>
        <topology evidence="1">Multi-pass membrane protein</topology>
    </subcellularLocation>
</comment>
<reference evidence="12 13" key="1">
    <citation type="submission" date="2020-08" db="EMBL/GenBank/DDBJ databases">
        <title>Plant Genome Project.</title>
        <authorList>
            <person name="Zhang R.-G."/>
        </authorList>
    </citation>
    <scope>NUCLEOTIDE SEQUENCE [LARGE SCALE GENOMIC DNA]</scope>
    <source>
        <strain evidence="12">WSP0</strain>
        <tissue evidence="12">Leaf</tissue>
    </source>
</reference>